<keyword evidence="7" id="KW-1185">Reference proteome</keyword>
<sequence length="376" mass="42144">MFRPNTTADLNEFPALGTPPTMNRSGGGSNNRLASYASTAGNGFQQQQESLMDSMNEFSHKGNTLGSFPAIPTQGRFNNMTAELPPSNNRNLAPRSFSMDEFPALRSSASPFENAISRESGGKPEQWLDYANLREGQQGKPFSEKNDLSDSWTQPRKQDELTSTDGKPTDPYGLLGLLGVIRMTDPDRSMLALGSDLTTLGLDLNTADSIYSTFISPWSDTQTLPGLNVEPGYYLPACYRNVQATPPAHQRMRTFSDEILFYVFYCMPKDIAQEAAAQELYARNWRYHKELGLWLTKESDENGRPVQAFRRTSPNALDRGVYVFFDPTTWQKIKKEWTLSWDAIEERPQPSQQALPVSTQQQQSSSINSASNRVMM</sequence>
<keyword evidence="3" id="KW-0804">Transcription</keyword>
<keyword evidence="2" id="KW-0805">Transcription regulation</keyword>
<feature type="compositionally biased region" description="Polar residues" evidence="4">
    <location>
        <begin position="20"/>
        <end position="51"/>
    </location>
</feature>
<reference evidence="6 7" key="1">
    <citation type="submission" date="2024-04" db="EMBL/GenBank/DDBJ databases">
        <title>genome sequences of Mucor flavus KT1a and Helicostylum pulchrum KT1b strains isolation_sourced from the surface of a dry-aged beef.</title>
        <authorList>
            <person name="Toyotome T."/>
            <person name="Hosono M."/>
            <person name="Torimaru M."/>
            <person name="Fukuda K."/>
            <person name="Mikami N."/>
        </authorList>
    </citation>
    <scope>NUCLEOTIDE SEQUENCE [LARGE SCALE GENOMIC DNA]</scope>
    <source>
        <strain evidence="6 7">KT1b</strain>
    </source>
</reference>
<dbReference type="Pfam" id="PF04153">
    <property type="entry name" value="NOT2_3_5_C"/>
    <property type="match status" value="1"/>
</dbReference>
<evidence type="ECO:0000256" key="3">
    <source>
        <dbReference type="ARBA" id="ARBA00023163"/>
    </source>
</evidence>
<organism evidence="6 7">
    <name type="scientific">Helicostylum pulchrum</name>
    <dbReference type="NCBI Taxonomy" id="562976"/>
    <lineage>
        <taxon>Eukaryota</taxon>
        <taxon>Fungi</taxon>
        <taxon>Fungi incertae sedis</taxon>
        <taxon>Mucoromycota</taxon>
        <taxon>Mucoromycotina</taxon>
        <taxon>Mucoromycetes</taxon>
        <taxon>Mucorales</taxon>
        <taxon>Mucorineae</taxon>
        <taxon>Mucoraceae</taxon>
        <taxon>Helicostylum</taxon>
    </lineage>
</organism>
<name>A0ABP9XYI9_9FUNG</name>
<feature type="region of interest" description="Disordered" evidence="4">
    <location>
        <begin position="1"/>
        <end position="51"/>
    </location>
</feature>
<comment type="similarity">
    <text evidence="1">Belongs to the CNOT2/3/5 family.</text>
</comment>
<feature type="domain" description="NOT2/NOT3/NOT5 C-terminal" evidence="5">
    <location>
        <begin position="211"/>
        <end position="340"/>
    </location>
</feature>
<dbReference type="Gene3D" id="2.30.30.1020">
    <property type="entry name" value="CCR4-NOT complex subunit 2/3/5, C-terminal domain"/>
    <property type="match status" value="1"/>
</dbReference>
<feature type="region of interest" description="Disordered" evidence="4">
    <location>
        <begin position="350"/>
        <end position="376"/>
    </location>
</feature>
<dbReference type="InterPro" id="IPR038635">
    <property type="entry name" value="CCR4-NOT_su2/3/5_C_sf"/>
</dbReference>
<dbReference type="Proteomes" id="UP001476247">
    <property type="component" value="Unassembled WGS sequence"/>
</dbReference>
<proteinExistence type="inferred from homology"/>
<feature type="compositionally biased region" description="Polar residues" evidence="4">
    <location>
        <begin position="149"/>
        <end position="166"/>
    </location>
</feature>
<feature type="compositionally biased region" description="Low complexity" evidence="4">
    <location>
        <begin position="358"/>
        <end position="376"/>
    </location>
</feature>
<dbReference type="InterPro" id="IPR007282">
    <property type="entry name" value="NOT2/3/5_C"/>
</dbReference>
<gene>
    <name evidence="6" type="ORF">HPULCUR_005263</name>
</gene>
<evidence type="ECO:0000256" key="4">
    <source>
        <dbReference type="SAM" id="MobiDB-lite"/>
    </source>
</evidence>
<evidence type="ECO:0000313" key="7">
    <source>
        <dbReference type="Proteomes" id="UP001476247"/>
    </source>
</evidence>
<protein>
    <recommendedName>
        <fullName evidence="5">NOT2/NOT3/NOT5 C-terminal domain-containing protein</fullName>
    </recommendedName>
</protein>
<evidence type="ECO:0000313" key="6">
    <source>
        <dbReference type="EMBL" id="GAA5799844.1"/>
    </source>
</evidence>
<evidence type="ECO:0000256" key="1">
    <source>
        <dbReference type="ARBA" id="ARBA00007682"/>
    </source>
</evidence>
<dbReference type="PANTHER" id="PTHR23326">
    <property type="entry name" value="CCR4 NOT-RELATED"/>
    <property type="match status" value="1"/>
</dbReference>
<dbReference type="InterPro" id="IPR040168">
    <property type="entry name" value="Not2/3/5"/>
</dbReference>
<dbReference type="EMBL" id="BAABUJ010000014">
    <property type="protein sequence ID" value="GAA5799844.1"/>
    <property type="molecule type" value="Genomic_DNA"/>
</dbReference>
<feature type="region of interest" description="Disordered" evidence="4">
    <location>
        <begin position="136"/>
        <end position="168"/>
    </location>
</feature>
<comment type="caution">
    <text evidence="6">The sequence shown here is derived from an EMBL/GenBank/DDBJ whole genome shotgun (WGS) entry which is preliminary data.</text>
</comment>
<evidence type="ECO:0000259" key="5">
    <source>
        <dbReference type="Pfam" id="PF04153"/>
    </source>
</evidence>
<evidence type="ECO:0000256" key="2">
    <source>
        <dbReference type="ARBA" id="ARBA00023015"/>
    </source>
</evidence>
<accession>A0ABP9XYI9</accession>